<accession>A0ABR6CTR8</accession>
<gene>
    <name evidence="3" type="ORF">HNP81_003304</name>
</gene>
<evidence type="ECO:0000256" key="1">
    <source>
        <dbReference type="SAM" id="Phobius"/>
    </source>
</evidence>
<name>A0ABR6CTR8_9BACI</name>
<feature type="transmembrane region" description="Helical" evidence="1">
    <location>
        <begin position="6"/>
        <end position="24"/>
    </location>
</feature>
<evidence type="ECO:0000259" key="2">
    <source>
        <dbReference type="Pfam" id="PF13349"/>
    </source>
</evidence>
<organism evidence="3 4">
    <name type="scientific">Peribacillus huizhouensis</name>
    <dbReference type="NCBI Taxonomy" id="1501239"/>
    <lineage>
        <taxon>Bacteria</taxon>
        <taxon>Bacillati</taxon>
        <taxon>Bacillota</taxon>
        <taxon>Bacilli</taxon>
        <taxon>Bacillales</taxon>
        <taxon>Bacillaceae</taxon>
        <taxon>Peribacillus</taxon>
    </lineage>
</organism>
<evidence type="ECO:0000313" key="4">
    <source>
        <dbReference type="Proteomes" id="UP000626697"/>
    </source>
</evidence>
<evidence type="ECO:0000313" key="3">
    <source>
        <dbReference type="EMBL" id="MBA9027990.1"/>
    </source>
</evidence>
<feature type="transmembrane region" description="Helical" evidence="1">
    <location>
        <begin position="36"/>
        <end position="57"/>
    </location>
</feature>
<dbReference type="EMBL" id="JACJHX010000011">
    <property type="protein sequence ID" value="MBA9027990.1"/>
    <property type="molecule type" value="Genomic_DNA"/>
</dbReference>
<comment type="caution">
    <text evidence="3">The sequence shown here is derived from an EMBL/GenBank/DDBJ whole genome shotgun (WGS) entry which is preliminary data.</text>
</comment>
<dbReference type="InterPro" id="IPR025164">
    <property type="entry name" value="Toastrack_DUF4097"/>
</dbReference>
<reference evidence="3 4" key="1">
    <citation type="submission" date="2020-08" db="EMBL/GenBank/DDBJ databases">
        <title>Genomic Encyclopedia of Type Strains, Phase IV (KMG-IV): sequencing the most valuable type-strain genomes for metagenomic binning, comparative biology and taxonomic classification.</title>
        <authorList>
            <person name="Goeker M."/>
        </authorList>
    </citation>
    <scope>NUCLEOTIDE SEQUENCE [LARGE SCALE GENOMIC DNA]</scope>
    <source>
        <strain evidence="3 4">DSM 105481</strain>
    </source>
</reference>
<keyword evidence="4" id="KW-1185">Reference proteome</keyword>
<sequence length="332" mass="36400">MRNWRIGSITAGILLIVIGLLWLLQSFLSIPFAKILIYSWPVICIFLGVEILVLHFFRKDQKLGIHWLSILLLMLIGGTSLVFSFGNKAMAELGFSFQTNSYSIQEELTSSSTIQEVVISLPNEDVIITGTDEQKVTIEGKVNANVKTDKQLKSKVDEQFSMKQIGNKVYLDWLDSELELNDLTRITGKLHISVPKQAAVRVSIGKGSIRIDNIHASATLKTFNGDITTNAYTGVLYAQAHGGDIMLTDSVLTGSSIIESFGGDIVWNISQEQPITLDASTKYGEIKGNLGWKVAALVNESEEKQQATAKLGSGLYSVMLATESGNIIVTKN</sequence>
<protein>
    <recommendedName>
        <fullName evidence="2">DUF4097 domain-containing protein</fullName>
    </recommendedName>
</protein>
<proteinExistence type="predicted"/>
<dbReference type="Pfam" id="PF13349">
    <property type="entry name" value="DUF4097"/>
    <property type="match status" value="1"/>
</dbReference>
<dbReference type="RefSeq" id="WP_182503252.1">
    <property type="nucleotide sequence ID" value="NZ_JACJHX010000011.1"/>
</dbReference>
<feature type="transmembrane region" description="Helical" evidence="1">
    <location>
        <begin position="63"/>
        <end position="85"/>
    </location>
</feature>
<keyword evidence="1" id="KW-0472">Membrane</keyword>
<dbReference type="Proteomes" id="UP000626697">
    <property type="component" value="Unassembled WGS sequence"/>
</dbReference>
<keyword evidence="1" id="KW-0812">Transmembrane</keyword>
<feature type="domain" description="DUF4097" evidence="2">
    <location>
        <begin position="185"/>
        <end position="329"/>
    </location>
</feature>
<keyword evidence="1" id="KW-1133">Transmembrane helix</keyword>